<proteinExistence type="predicted"/>
<evidence type="ECO:0000313" key="8">
    <source>
        <dbReference type="Proteomes" id="UP000785625"/>
    </source>
</evidence>
<feature type="transmembrane region" description="Helical" evidence="6">
    <location>
        <begin position="179"/>
        <end position="199"/>
    </location>
</feature>
<feature type="transmembrane region" description="Helical" evidence="6">
    <location>
        <begin position="37"/>
        <end position="58"/>
    </location>
</feature>
<evidence type="ECO:0000256" key="4">
    <source>
        <dbReference type="ARBA" id="ARBA00022989"/>
    </source>
</evidence>
<evidence type="ECO:0000256" key="6">
    <source>
        <dbReference type="SAM" id="Phobius"/>
    </source>
</evidence>
<keyword evidence="5 6" id="KW-0472">Membrane</keyword>
<keyword evidence="8" id="KW-1185">Reference proteome</keyword>
<gene>
    <name evidence="7" type="ORF">H5975_07810</name>
</gene>
<feature type="transmembrane region" description="Helical" evidence="6">
    <location>
        <begin position="70"/>
        <end position="88"/>
    </location>
</feature>
<accession>A0ABS2H2V0</accession>
<dbReference type="Proteomes" id="UP000785625">
    <property type="component" value="Unassembled WGS sequence"/>
</dbReference>
<comment type="subcellular location">
    <subcellularLocation>
        <location evidence="1">Cell membrane</location>
        <topology evidence="1">Multi-pass membrane protein</topology>
    </subcellularLocation>
</comment>
<evidence type="ECO:0000256" key="1">
    <source>
        <dbReference type="ARBA" id="ARBA00004651"/>
    </source>
</evidence>
<organism evidence="7 8">
    <name type="scientific">Limosilactobacillus coleohominis</name>
    <dbReference type="NCBI Taxonomy" id="181675"/>
    <lineage>
        <taxon>Bacteria</taxon>
        <taxon>Bacillati</taxon>
        <taxon>Bacillota</taxon>
        <taxon>Bacilli</taxon>
        <taxon>Lactobacillales</taxon>
        <taxon>Lactobacillaceae</taxon>
        <taxon>Limosilactobacillus</taxon>
    </lineage>
</organism>
<dbReference type="RefSeq" id="WP_178660723.1">
    <property type="nucleotide sequence ID" value="NZ_CALVGD010000095.1"/>
</dbReference>
<evidence type="ECO:0000256" key="3">
    <source>
        <dbReference type="ARBA" id="ARBA00022692"/>
    </source>
</evidence>
<feature type="transmembrane region" description="Helical" evidence="6">
    <location>
        <begin position="6"/>
        <end position="25"/>
    </location>
</feature>
<keyword evidence="2" id="KW-1003">Cell membrane</keyword>
<evidence type="ECO:0000313" key="7">
    <source>
        <dbReference type="EMBL" id="MBM6941353.1"/>
    </source>
</evidence>
<dbReference type="EMBL" id="JACJKU010000120">
    <property type="protein sequence ID" value="MBM6941353.1"/>
    <property type="molecule type" value="Genomic_DNA"/>
</dbReference>
<comment type="caution">
    <text evidence="7">The sequence shown here is derived from an EMBL/GenBank/DDBJ whole genome shotgun (WGS) entry which is preliminary data.</text>
</comment>
<evidence type="ECO:0000256" key="5">
    <source>
        <dbReference type="ARBA" id="ARBA00023136"/>
    </source>
</evidence>
<dbReference type="Pfam" id="PF01810">
    <property type="entry name" value="LysE"/>
    <property type="match status" value="1"/>
</dbReference>
<evidence type="ECO:0000256" key="2">
    <source>
        <dbReference type="ARBA" id="ARBA00022475"/>
    </source>
</evidence>
<protein>
    <submittedName>
        <fullName evidence="7">LysE family transporter</fullName>
    </submittedName>
</protein>
<reference evidence="7 8" key="1">
    <citation type="journal article" date="2021" name="Sci. Rep.">
        <title>The distribution of antibiotic resistance genes in chicken gut microbiota commensals.</title>
        <authorList>
            <person name="Juricova H."/>
            <person name="Matiasovicova J."/>
            <person name="Kubasova T."/>
            <person name="Cejkova D."/>
            <person name="Rychlik I."/>
        </authorList>
    </citation>
    <scope>NUCLEOTIDE SEQUENCE [LARGE SCALE GENOMIC DNA]</scope>
    <source>
        <strain evidence="7 8">An574</strain>
    </source>
</reference>
<sequence>MAYLQGLLIGLAFVAPIGMQNIYVFNNGLSYKLSRALLYTFFVWIFDALFCFAAFYGIGALISKNHFVKIVIMILGGALTVYIGYGIIRSANQRAITSEDNKISVKQAILQAIVVSWANPQALIDGTMMLGASRGTLTTAESIFFIIGVITSSFIWDMGMTSAFNILRHRMPGKILTGINLVSGLIVFGYGIFLIVNGIQQVM</sequence>
<keyword evidence="3 6" id="KW-0812">Transmembrane</keyword>
<keyword evidence="4 6" id="KW-1133">Transmembrane helix</keyword>
<dbReference type="PANTHER" id="PTHR30086">
    <property type="entry name" value="ARGININE EXPORTER PROTEIN ARGO"/>
    <property type="match status" value="1"/>
</dbReference>
<name>A0ABS2H2V0_9LACO</name>
<dbReference type="PANTHER" id="PTHR30086:SF20">
    <property type="entry name" value="ARGININE EXPORTER PROTEIN ARGO-RELATED"/>
    <property type="match status" value="1"/>
</dbReference>
<feature type="transmembrane region" description="Helical" evidence="6">
    <location>
        <begin position="143"/>
        <end position="167"/>
    </location>
</feature>
<dbReference type="InterPro" id="IPR001123">
    <property type="entry name" value="LeuE-type"/>
</dbReference>